<keyword evidence="10" id="KW-0479">Metal-binding</keyword>
<keyword evidence="5 10" id="KW-0067">ATP-binding</keyword>
<dbReference type="NCBIfam" id="TIGR00392">
    <property type="entry name" value="ileS"/>
    <property type="match status" value="1"/>
</dbReference>
<feature type="short sequence motif" description="'KMSKS' region" evidence="10">
    <location>
        <begin position="595"/>
        <end position="599"/>
    </location>
</feature>
<dbReference type="Gene3D" id="3.40.50.620">
    <property type="entry name" value="HUPs"/>
    <property type="match status" value="2"/>
</dbReference>
<dbReference type="InterPro" id="IPR002300">
    <property type="entry name" value="aa-tRNA-synth_Ia"/>
</dbReference>
<dbReference type="SUPFAM" id="SSF47323">
    <property type="entry name" value="Anticodon-binding domain of a subclass of class I aminoacyl-tRNA synthetases"/>
    <property type="match status" value="1"/>
</dbReference>
<comment type="similarity">
    <text evidence="1 10">Belongs to the class-I aminoacyl-tRNA synthetase family. IleS type 1 subfamily.</text>
</comment>
<evidence type="ECO:0000259" key="11">
    <source>
        <dbReference type="Pfam" id="PF00133"/>
    </source>
</evidence>
<dbReference type="Proteomes" id="UP001165962">
    <property type="component" value="Unassembled WGS sequence"/>
</dbReference>
<comment type="subunit">
    <text evidence="10">Monomer.</text>
</comment>
<dbReference type="HAMAP" id="MF_02002">
    <property type="entry name" value="Ile_tRNA_synth_type1"/>
    <property type="match status" value="1"/>
</dbReference>
<gene>
    <name evidence="10 14" type="primary">ileS</name>
    <name evidence="14" type="ORF">G9U52_02180</name>
</gene>
<dbReference type="InterPro" id="IPR009080">
    <property type="entry name" value="tRNAsynth_Ia_anticodon-bd"/>
</dbReference>
<dbReference type="SUPFAM" id="SSF50677">
    <property type="entry name" value="ValRS/IleRS/LeuRS editing domain"/>
    <property type="match status" value="1"/>
</dbReference>
<sequence length="922" mass="104639">MDYGKTLNLLQTDFPMRGNLPQAEPGMQQHWEEIDIYKRVQESRKGKPKFILHDGPPYANGDIHIGHALNKVLKDIIVRFKTMQGYDAPFVPGWDTHGLPIEQAVANNDKIDRKKMSVHEFREYCKDYALQSVERQKKQFKRLAIRGDWSHPYITLQPEYEAQQIRVFGEMVNKGYIYKGLKPVYWSPSSESALAEAEIEYQDKTSASIYVAFQVKDGKGKLPEDASIIIWTTTPWTLPANLGISLNPEFEYVLVEVEGKKYVVAQGLLGAVSKEIGWTDAVVLQQFKGSELEYVLCQHPFYDRTSLVMVGEHVTLEAGTGCVHTAPGHGEDDFVVGQRYKLGVLCPVDDQGHFTAEAPGFEGMFYDKGNKVIIEMLKESGRLLHMSMIQHQYPHDWRTKKPVIYRATEQWFASIDKFRQEMLDEIKQVKWTPSWGEIRLHNMIADRGDWCISRQRVWGVPIPIFYGRNSNIPLVNKETIEHVAQIFEREGSNAWFQKEAAELLPEGTVCPVSGDTEFRKETDIMDVWFDSGSSHMAVLEMREELQWPADLYLEGSDQYRGWFNSSLITGVAVKGTAPYKGILSHGFTLDGEGRKMSKSIGNTVDPNVVCEKLGADILRLWVASVDYQQDHRVSDKILTQITEVYRKIRNSLRFLLGNLSDFNPATDRVATSDMNELDRFALARLNRMTDRVIKAYDAYEFHIVYQSVHHFCAVELSAFYLDIIKDRLYASAPSDQGRKAAQTVLYEALTAITKLIAPILPHTADEVWGYIPGVEQDSIQLSELPEVNSALFDEALESKWEQFIVLRDDVLKALEEARKEKMIGNSLGAAVHLYPDAEQGKLLAELEQLEQLFIVSAVQVHEAGEKAPEGARSSKGLSVEVKVAEGKKCERCWNVTKDVGEDQEHPALCKRCAEVVKQMPVT</sequence>
<dbReference type="PRINTS" id="PR00984">
    <property type="entry name" value="TRNASYNTHILE"/>
</dbReference>
<evidence type="ECO:0000256" key="5">
    <source>
        <dbReference type="ARBA" id="ARBA00022840"/>
    </source>
</evidence>
<evidence type="ECO:0000256" key="1">
    <source>
        <dbReference type="ARBA" id="ARBA00006887"/>
    </source>
</evidence>
<dbReference type="InterPro" id="IPR033708">
    <property type="entry name" value="Anticodon_Ile_BEm"/>
</dbReference>
<dbReference type="InterPro" id="IPR014729">
    <property type="entry name" value="Rossmann-like_a/b/a_fold"/>
</dbReference>
<dbReference type="Gene3D" id="1.10.10.830">
    <property type="entry name" value="Ile-tRNA synthetase CP2 domain-like"/>
    <property type="match status" value="1"/>
</dbReference>
<dbReference type="Gene3D" id="1.10.730.20">
    <property type="match status" value="1"/>
</dbReference>
<evidence type="ECO:0000259" key="13">
    <source>
        <dbReference type="Pfam" id="PF08264"/>
    </source>
</evidence>
<evidence type="ECO:0000256" key="6">
    <source>
        <dbReference type="ARBA" id="ARBA00022917"/>
    </source>
</evidence>
<dbReference type="InterPro" id="IPR010663">
    <property type="entry name" value="Znf_FPG/IleRS"/>
</dbReference>
<keyword evidence="3 10" id="KW-0436">Ligase</keyword>
<evidence type="ECO:0000313" key="15">
    <source>
        <dbReference type="Proteomes" id="UP001165962"/>
    </source>
</evidence>
<feature type="short sequence motif" description="'HIGH' region" evidence="10">
    <location>
        <begin position="57"/>
        <end position="67"/>
    </location>
</feature>
<evidence type="ECO:0000256" key="9">
    <source>
        <dbReference type="ARBA" id="ARBA00048359"/>
    </source>
</evidence>
<dbReference type="RefSeq" id="WP_166145473.1">
    <property type="nucleotide sequence ID" value="NZ_JAAOIW010000001.1"/>
</dbReference>
<dbReference type="InterPro" id="IPR013155">
    <property type="entry name" value="M/V/L/I-tRNA-synth_anticd-bd"/>
</dbReference>
<evidence type="ECO:0000256" key="2">
    <source>
        <dbReference type="ARBA" id="ARBA00022490"/>
    </source>
</evidence>
<proteinExistence type="inferred from homology"/>
<dbReference type="CDD" id="cd07960">
    <property type="entry name" value="Anticodon_Ia_Ile_BEm"/>
    <property type="match status" value="1"/>
</dbReference>
<dbReference type="Pfam" id="PF08264">
    <property type="entry name" value="Anticodon_1"/>
    <property type="match status" value="1"/>
</dbReference>
<feature type="binding site" evidence="10">
    <location>
        <position position="598"/>
    </location>
    <ligand>
        <name>ATP</name>
        <dbReference type="ChEBI" id="CHEBI:30616"/>
    </ligand>
</feature>
<evidence type="ECO:0000256" key="7">
    <source>
        <dbReference type="ARBA" id="ARBA00023146"/>
    </source>
</evidence>
<dbReference type="CDD" id="cd00818">
    <property type="entry name" value="IleRS_core"/>
    <property type="match status" value="1"/>
</dbReference>
<organism evidence="14 15">
    <name type="scientific">Paenibacillus agricola</name>
    <dbReference type="NCBI Taxonomy" id="2716264"/>
    <lineage>
        <taxon>Bacteria</taxon>
        <taxon>Bacillati</taxon>
        <taxon>Bacillota</taxon>
        <taxon>Bacilli</taxon>
        <taxon>Bacillales</taxon>
        <taxon>Paenibacillaceae</taxon>
        <taxon>Paenibacillus</taxon>
    </lineage>
</organism>
<dbReference type="SUPFAM" id="SSF52374">
    <property type="entry name" value="Nucleotidylyl transferase"/>
    <property type="match status" value="1"/>
</dbReference>
<name>A0ABX0IXH1_9BACL</name>
<accession>A0ABX0IXH1</accession>
<comment type="subcellular location">
    <subcellularLocation>
        <location evidence="10">Cytoplasm</location>
    </subcellularLocation>
</comment>
<dbReference type="PANTHER" id="PTHR42765:SF1">
    <property type="entry name" value="ISOLEUCINE--TRNA LIGASE, MITOCHONDRIAL"/>
    <property type="match status" value="1"/>
</dbReference>
<dbReference type="InterPro" id="IPR002301">
    <property type="entry name" value="Ile-tRNA-ligase"/>
</dbReference>
<dbReference type="Gene3D" id="3.90.740.10">
    <property type="entry name" value="Valyl/Leucyl/Isoleucyl-tRNA synthetase, editing domain"/>
    <property type="match status" value="1"/>
</dbReference>
<keyword evidence="15" id="KW-1185">Reference proteome</keyword>
<feature type="binding site" evidence="10">
    <location>
        <position position="889"/>
    </location>
    <ligand>
        <name>Zn(2+)</name>
        <dbReference type="ChEBI" id="CHEBI:29105"/>
    </ligand>
</feature>
<feature type="domain" description="Aminoacyl-tRNA synthetase class Ia" evidence="11">
    <location>
        <begin position="27"/>
        <end position="633"/>
    </location>
</feature>
<comment type="catalytic activity">
    <reaction evidence="9 10">
        <text>tRNA(Ile) + L-isoleucine + ATP = L-isoleucyl-tRNA(Ile) + AMP + diphosphate</text>
        <dbReference type="Rhea" id="RHEA:11060"/>
        <dbReference type="Rhea" id="RHEA-COMP:9666"/>
        <dbReference type="Rhea" id="RHEA-COMP:9695"/>
        <dbReference type="ChEBI" id="CHEBI:30616"/>
        <dbReference type="ChEBI" id="CHEBI:33019"/>
        <dbReference type="ChEBI" id="CHEBI:58045"/>
        <dbReference type="ChEBI" id="CHEBI:78442"/>
        <dbReference type="ChEBI" id="CHEBI:78528"/>
        <dbReference type="ChEBI" id="CHEBI:456215"/>
        <dbReference type="EC" id="6.1.1.5"/>
    </reaction>
</comment>
<evidence type="ECO:0000256" key="3">
    <source>
        <dbReference type="ARBA" id="ARBA00022598"/>
    </source>
</evidence>
<evidence type="ECO:0000256" key="8">
    <source>
        <dbReference type="ARBA" id="ARBA00025217"/>
    </source>
</evidence>
<keyword evidence="6 10" id="KW-0648">Protein biosynthesis</keyword>
<comment type="domain">
    <text evidence="10">IleRS has two distinct active sites: one for aminoacylation and one for editing. The misactivated valine is translocated from the active site to the editing site, which sterically excludes the correctly activated isoleucine. The single editing site contains two valyl binding pockets, one specific for each substrate (Val-AMP or Val-tRNA(Ile)).</text>
</comment>
<keyword evidence="4 10" id="KW-0547">Nucleotide-binding</keyword>
<feature type="domain" description="Zinc finger FPG/IleRS-type" evidence="12">
    <location>
        <begin position="886"/>
        <end position="915"/>
    </location>
</feature>
<feature type="binding site" evidence="10">
    <location>
        <position position="909"/>
    </location>
    <ligand>
        <name>Zn(2+)</name>
        <dbReference type="ChEBI" id="CHEBI:29105"/>
    </ligand>
</feature>
<dbReference type="Pfam" id="PF06827">
    <property type="entry name" value="zf-FPG_IleRS"/>
    <property type="match status" value="1"/>
</dbReference>
<dbReference type="InterPro" id="IPR001412">
    <property type="entry name" value="aa-tRNA-synth_I_CS"/>
</dbReference>
<reference evidence="14" key="1">
    <citation type="submission" date="2020-03" db="EMBL/GenBank/DDBJ databases">
        <title>Draft sequencing of Paenibacilllus sp. S3N08.</title>
        <authorList>
            <person name="Kim D.-U."/>
        </authorList>
    </citation>
    <scope>NUCLEOTIDE SEQUENCE</scope>
    <source>
        <strain evidence="14">S3N08</strain>
    </source>
</reference>
<dbReference type="InterPro" id="IPR050081">
    <property type="entry name" value="Ile-tRNA_ligase"/>
</dbReference>
<evidence type="ECO:0000313" key="14">
    <source>
        <dbReference type="EMBL" id="NHN28634.1"/>
    </source>
</evidence>
<keyword evidence="2 10" id="KW-0963">Cytoplasm</keyword>
<keyword evidence="7 10" id="KW-0030">Aminoacyl-tRNA synthetase</keyword>
<dbReference type="InterPro" id="IPR009008">
    <property type="entry name" value="Val/Leu/Ile-tRNA-synth_edit"/>
</dbReference>
<dbReference type="InterPro" id="IPR023585">
    <property type="entry name" value="Ile-tRNA-ligase_type1"/>
</dbReference>
<protein>
    <recommendedName>
        <fullName evidence="10">Isoleucine--tRNA ligase</fullName>
        <ecNumber evidence="10">6.1.1.5</ecNumber>
    </recommendedName>
    <alternativeName>
        <fullName evidence="10">Isoleucyl-tRNA synthetase</fullName>
        <shortName evidence="10">IleRS</shortName>
    </alternativeName>
</protein>
<comment type="cofactor">
    <cofactor evidence="10">
        <name>Zn(2+)</name>
        <dbReference type="ChEBI" id="CHEBI:29105"/>
    </cofactor>
    <text evidence="10">Binds 1 zinc ion per subunit.</text>
</comment>
<evidence type="ECO:0000256" key="4">
    <source>
        <dbReference type="ARBA" id="ARBA00022741"/>
    </source>
</evidence>
<feature type="binding site" evidence="10">
    <location>
        <position position="554"/>
    </location>
    <ligand>
        <name>L-isoleucyl-5'-AMP</name>
        <dbReference type="ChEBI" id="CHEBI:178002"/>
    </ligand>
</feature>
<comment type="caution">
    <text evidence="14">The sequence shown here is derived from an EMBL/GenBank/DDBJ whole genome shotgun (WGS) entry which is preliminary data.</text>
</comment>
<dbReference type="EC" id="6.1.1.5" evidence="10"/>
<keyword evidence="10" id="KW-0862">Zinc</keyword>
<dbReference type="EMBL" id="JAAOIW010000001">
    <property type="protein sequence ID" value="NHN28634.1"/>
    <property type="molecule type" value="Genomic_DNA"/>
</dbReference>
<dbReference type="PANTHER" id="PTHR42765">
    <property type="entry name" value="SOLEUCYL-TRNA SYNTHETASE"/>
    <property type="match status" value="1"/>
</dbReference>
<feature type="binding site" evidence="10">
    <location>
        <position position="892"/>
    </location>
    <ligand>
        <name>Zn(2+)</name>
        <dbReference type="ChEBI" id="CHEBI:29105"/>
    </ligand>
</feature>
<feature type="domain" description="Methionyl/Valyl/Leucyl/Isoleucyl-tRNA synthetase anticodon-binding" evidence="13">
    <location>
        <begin position="678"/>
        <end position="831"/>
    </location>
</feature>
<feature type="binding site" evidence="10">
    <location>
        <position position="912"/>
    </location>
    <ligand>
        <name>Zn(2+)</name>
        <dbReference type="ChEBI" id="CHEBI:29105"/>
    </ligand>
</feature>
<dbReference type="PROSITE" id="PS00178">
    <property type="entry name" value="AA_TRNA_LIGASE_I"/>
    <property type="match status" value="1"/>
</dbReference>
<dbReference type="Pfam" id="PF00133">
    <property type="entry name" value="tRNA-synt_1"/>
    <property type="match status" value="1"/>
</dbReference>
<evidence type="ECO:0000259" key="12">
    <source>
        <dbReference type="Pfam" id="PF06827"/>
    </source>
</evidence>
<evidence type="ECO:0000256" key="10">
    <source>
        <dbReference type="HAMAP-Rule" id="MF_02002"/>
    </source>
</evidence>
<comment type="function">
    <text evidence="8 10">Catalyzes the attachment of isoleucine to tRNA(Ile). As IleRS can inadvertently accommodate and process structurally similar amino acids such as valine, to avoid such errors it has two additional distinct tRNA(Ile)-dependent editing activities. One activity is designated as 'pretransfer' editing and involves the hydrolysis of activated Val-AMP. The other activity is designated 'posttransfer' editing and involves deacylation of mischarged Val-tRNA(Ile).</text>
</comment>
<dbReference type="GO" id="GO:0004822">
    <property type="term" value="F:isoleucine-tRNA ligase activity"/>
    <property type="evidence" value="ECO:0007669"/>
    <property type="project" value="UniProtKB-EC"/>
</dbReference>